<evidence type="ECO:0000313" key="3">
    <source>
        <dbReference type="EMBL" id="MFB9476749.1"/>
    </source>
</evidence>
<sequence length="233" mass="23396">MSFQKIRSTIAVAAVAVGVSWLCAVPATARTCARTEGALLTPALAQCGGHTGIQLDDPGIGATRVVASETAKLAMAAGDTARRLGLTGLATGKQALGMSDLGGVAATWGMPPLVGSPALLPLVPEPLTMKDVTTMRGVPALPELPKVPLAGKPPVNKKARNAPPQGTIAGTGLDSPMKLQEPVRQVGSQVISEVLPKAFEALQGTKFAPGGGSIVSGFSSLSGLTQGLPLPLG</sequence>
<protein>
    <submittedName>
        <fullName evidence="3">Uncharacterized protein</fullName>
    </submittedName>
</protein>
<keyword evidence="4" id="KW-1185">Reference proteome</keyword>
<keyword evidence="2" id="KW-0732">Signal</keyword>
<name>A0ABV5P2F0_9ACTN</name>
<organism evidence="3 4">
    <name type="scientific">Nonomuraea salmonea</name>
    <dbReference type="NCBI Taxonomy" id="46181"/>
    <lineage>
        <taxon>Bacteria</taxon>
        <taxon>Bacillati</taxon>
        <taxon>Actinomycetota</taxon>
        <taxon>Actinomycetes</taxon>
        <taxon>Streptosporangiales</taxon>
        <taxon>Streptosporangiaceae</taxon>
        <taxon>Nonomuraea</taxon>
    </lineage>
</organism>
<comment type="caution">
    <text evidence="3">The sequence shown here is derived from an EMBL/GenBank/DDBJ whole genome shotgun (WGS) entry which is preliminary data.</text>
</comment>
<dbReference type="RefSeq" id="WP_345394247.1">
    <property type="nucleotide sequence ID" value="NZ_BAAAXS010000001.1"/>
</dbReference>
<dbReference type="EMBL" id="JBHMCF010000056">
    <property type="protein sequence ID" value="MFB9476749.1"/>
    <property type="molecule type" value="Genomic_DNA"/>
</dbReference>
<gene>
    <name evidence="3" type="ORF">ACFFR3_45290</name>
</gene>
<evidence type="ECO:0000256" key="2">
    <source>
        <dbReference type="SAM" id="SignalP"/>
    </source>
</evidence>
<evidence type="ECO:0000256" key="1">
    <source>
        <dbReference type="SAM" id="MobiDB-lite"/>
    </source>
</evidence>
<proteinExistence type="predicted"/>
<feature type="chain" id="PRO_5046672588" evidence="2">
    <location>
        <begin position="30"/>
        <end position="233"/>
    </location>
</feature>
<dbReference type="Proteomes" id="UP001589568">
    <property type="component" value="Unassembled WGS sequence"/>
</dbReference>
<evidence type="ECO:0000313" key="4">
    <source>
        <dbReference type="Proteomes" id="UP001589568"/>
    </source>
</evidence>
<feature type="region of interest" description="Disordered" evidence="1">
    <location>
        <begin position="149"/>
        <end position="175"/>
    </location>
</feature>
<reference evidence="3 4" key="1">
    <citation type="submission" date="2024-09" db="EMBL/GenBank/DDBJ databases">
        <authorList>
            <person name="Sun Q."/>
            <person name="Mori K."/>
        </authorList>
    </citation>
    <scope>NUCLEOTIDE SEQUENCE [LARGE SCALE GENOMIC DNA]</scope>
    <source>
        <strain evidence="3 4">JCM 3324</strain>
    </source>
</reference>
<accession>A0ABV5P2F0</accession>
<feature type="signal peptide" evidence="2">
    <location>
        <begin position="1"/>
        <end position="29"/>
    </location>
</feature>